<proteinExistence type="inferred from homology"/>
<dbReference type="InterPro" id="IPR011961">
    <property type="entry name" value="RimM"/>
</dbReference>
<keyword evidence="3 5" id="KW-0698">rRNA processing</keyword>
<dbReference type="PANTHER" id="PTHR33692">
    <property type="entry name" value="RIBOSOME MATURATION FACTOR RIMM"/>
    <property type="match status" value="1"/>
</dbReference>
<dbReference type="EMBL" id="JAYMYJ010000122">
    <property type="protein sequence ID" value="MEB4592074.1"/>
    <property type="molecule type" value="Genomic_DNA"/>
</dbReference>
<dbReference type="InterPro" id="IPR011033">
    <property type="entry name" value="PRC_barrel-like_sf"/>
</dbReference>
<dbReference type="NCBIfam" id="TIGR02273">
    <property type="entry name" value="16S_RimM"/>
    <property type="match status" value="1"/>
</dbReference>
<accession>A0ABU6CZ11</accession>
<evidence type="ECO:0000313" key="8">
    <source>
        <dbReference type="EMBL" id="MEB4592074.1"/>
    </source>
</evidence>
<dbReference type="Gene3D" id="2.30.30.240">
    <property type="entry name" value="PRC-barrel domain"/>
    <property type="match status" value="1"/>
</dbReference>
<evidence type="ECO:0000256" key="4">
    <source>
        <dbReference type="ARBA" id="ARBA00023186"/>
    </source>
</evidence>
<dbReference type="InterPro" id="IPR002676">
    <property type="entry name" value="RimM_N"/>
</dbReference>
<keyword evidence="9" id="KW-1185">Reference proteome</keyword>
<comment type="subunit">
    <text evidence="5">Binds ribosomal protein uS19.</text>
</comment>
<dbReference type="SUPFAM" id="SSF50346">
    <property type="entry name" value="PRC-barrel domain"/>
    <property type="match status" value="1"/>
</dbReference>
<evidence type="ECO:0000256" key="1">
    <source>
        <dbReference type="ARBA" id="ARBA00022490"/>
    </source>
</evidence>
<dbReference type="InterPro" id="IPR036976">
    <property type="entry name" value="RimM_N_sf"/>
</dbReference>
<dbReference type="PANTHER" id="PTHR33692:SF1">
    <property type="entry name" value="RIBOSOME MATURATION FACTOR RIMM"/>
    <property type="match status" value="1"/>
</dbReference>
<gene>
    <name evidence="5 8" type="primary">rimM</name>
    <name evidence="8" type="ORF">VSS37_13860</name>
</gene>
<feature type="domain" description="RimM N-terminal" evidence="6">
    <location>
        <begin position="9"/>
        <end position="90"/>
    </location>
</feature>
<comment type="function">
    <text evidence="5">An accessory protein needed during the final step in the assembly of 30S ribosomal subunit, possibly for assembly of the head region. Essential for efficient processing of 16S rRNA. May be needed both before and after RbfA during the maturation of 16S rRNA. It has affinity for free ribosomal 30S subunits but not for 70S ribosomes.</text>
</comment>
<evidence type="ECO:0000256" key="2">
    <source>
        <dbReference type="ARBA" id="ARBA00022517"/>
    </source>
</evidence>
<feature type="domain" description="Ribosome maturation factor RimM PRC barrel" evidence="7">
    <location>
        <begin position="101"/>
        <end position="166"/>
    </location>
</feature>
<comment type="domain">
    <text evidence="5">The PRC barrel domain binds ribosomal protein uS19.</text>
</comment>
<evidence type="ECO:0000313" key="9">
    <source>
        <dbReference type="Proteomes" id="UP001308005"/>
    </source>
</evidence>
<dbReference type="InterPro" id="IPR056792">
    <property type="entry name" value="PRC_RimM"/>
</dbReference>
<protein>
    <recommendedName>
        <fullName evidence="5">Ribosome maturation factor RimM</fullName>
    </recommendedName>
</protein>
<sequence>MVQSEMISLGRVSGAFGIKGWVKVFSHTAQFAGILKYTPWFLQVAGDWKAYKVIEGKAQGKGIVALLEGITDRTAAEKLIGCDIAIPREQLHELEAGEYYWIDLIGMEVVTTTGICLGKVNHLFETGANDVLVIEGERERLLPWVMDHVIKSVSLANRLIVVDWDVDF</sequence>
<dbReference type="SUPFAM" id="SSF50447">
    <property type="entry name" value="Translation proteins"/>
    <property type="match status" value="1"/>
</dbReference>
<comment type="subcellular location">
    <subcellularLocation>
        <location evidence="5">Cytoplasm</location>
    </subcellularLocation>
</comment>
<keyword evidence="4 5" id="KW-0143">Chaperone</keyword>
<dbReference type="Pfam" id="PF01782">
    <property type="entry name" value="RimM"/>
    <property type="match status" value="1"/>
</dbReference>
<dbReference type="HAMAP" id="MF_00014">
    <property type="entry name" value="Ribosome_mat_RimM"/>
    <property type="match status" value="1"/>
</dbReference>
<comment type="caution">
    <text evidence="8">The sequence shown here is derived from an EMBL/GenBank/DDBJ whole genome shotgun (WGS) entry which is preliminary data.</text>
</comment>
<dbReference type="InterPro" id="IPR009000">
    <property type="entry name" value="Transl_B-barrel_sf"/>
</dbReference>
<dbReference type="Proteomes" id="UP001308005">
    <property type="component" value="Unassembled WGS sequence"/>
</dbReference>
<evidence type="ECO:0000256" key="5">
    <source>
        <dbReference type="HAMAP-Rule" id="MF_00014"/>
    </source>
</evidence>
<keyword evidence="2 5" id="KW-0690">Ribosome biogenesis</keyword>
<comment type="similarity">
    <text evidence="5">Belongs to the RimM family.</text>
</comment>
<evidence type="ECO:0000256" key="3">
    <source>
        <dbReference type="ARBA" id="ARBA00022552"/>
    </source>
</evidence>
<reference evidence="9" key="1">
    <citation type="submission" date="2023-07" db="EMBL/GenBank/DDBJ databases">
        <title>The carbon used by Thiothrix.</title>
        <authorList>
            <person name="Chen L."/>
        </authorList>
    </citation>
    <scope>NUCLEOTIDE SEQUENCE [LARGE SCALE GENOMIC DNA]</scope>
</reference>
<evidence type="ECO:0000259" key="7">
    <source>
        <dbReference type="Pfam" id="PF24986"/>
    </source>
</evidence>
<dbReference type="Gene3D" id="2.40.30.60">
    <property type="entry name" value="RimM"/>
    <property type="match status" value="1"/>
</dbReference>
<evidence type="ECO:0000259" key="6">
    <source>
        <dbReference type="Pfam" id="PF01782"/>
    </source>
</evidence>
<dbReference type="RefSeq" id="WP_324696156.1">
    <property type="nucleotide sequence ID" value="NZ_JAYMYJ010000122.1"/>
</dbReference>
<keyword evidence="1 5" id="KW-0963">Cytoplasm</keyword>
<organism evidence="8 9">
    <name type="scientific">Candidatus Thiothrix phosphatis</name>
    <dbReference type="NCBI Taxonomy" id="3112415"/>
    <lineage>
        <taxon>Bacteria</taxon>
        <taxon>Pseudomonadati</taxon>
        <taxon>Pseudomonadota</taxon>
        <taxon>Gammaproteobacteria</taxon>
        <taxon>Thiotrichales</taxon>
        <taxon>Thiotrichaceae</taxon>
        <taxon>Thiothrix</taxon>
    </lineage>
</organism>
<name>A0ABU6CZ11_9GAMM</name>
<dbReference type="Pfam" id="PF24986">
    <property type="entry name" value="PRC_RimM"/>
    <property type="match status" value="1"/>
</dbReference>